<evidence type="ECO:0000313" key="14">
    <source>
        <dbReference type="Proteomes" id="UP001481872"/>
    </source>
</evidence>
<evidence type="ECO:0000259" key="12">
    <source>
        <dbReference type="Pfam" id="PF00156"/>
    </source>
</evidence>
<keyword evidence="8 11" id="KW-0328">Glycosyltransferase</keyword>
<dbReference type="InterPro" id="IPR000836">
    <property type="entry name" value="PRTase_dom"/>
</dbReference>
<dbReference type="EC" id="2.4.2.7" evidence="6 11"/>
<dbReference type="PANTHER" id="PTHR32315">
    <property type="entry name" value="ADENINE PHOSPHORIBOSYLTRANSFERASE"/>
    <property type="match status" value="1"/>
</dbReference>
<evidence type="ECO:0000256" key="2">
    <source>
        <dbReference type="ARBA" id="ARBA00003968"/>
    </source>
</evidence>
<keyword evidence="10 11" id="KW-0660">Purine salvage</keyword>
<comment type="function">
    <text evidence="2 11">Catalyzes a salvage reaction resulting in the formation of AMP, that is energically less costly than de novo synthesis.</text>
</comment>
<evidence type="ECO:0000256" key="1">
    <source>
        <dbReference type="ARBA" id="ARBA00000868"/>
    </source>
</evidence>
<organism evidence="13 14">
    <name type="scientific">Aedoeadaptatus acetigenes</name>
    <dbReference type="NCBI Taxonomy" id="2981723"/>
    <lineage>
        <taxon>Bacteria</taxon>
        <taxon>Bacillati</taxon>
        <taxon>Bacillota</taxon>
        <taxon>Tissierellia</taxon>
        <taxon>Tissierellales</taxon>
        <taxon>Peptoniphilaceae</taxon>
        <taxon>Aedoeadaptatus</taxon>
    </lineage>
</organism>
<comment type="caution">
    <text evidence="13">The sequence shown here is derived from an EMBL/GenBank/DDBJ whole genome shotgun (WGS) entry which is preliminary data.</text>
</comment>
<dbReference type="EMBL" id="JBBNPS010000005">
    <property type="protein sequence ID" value="MEQ3353252.1"/>
    <property type="molecule type" value="Genomic_DNA"/>
</dbReference>
<protein>
    <recommendedName>
        <fullName evidence="6 11">Adenine phosphoribosyltransferase</fullName>
        <shortName evidence="11">APRT</shortName>
        <ecNumber evidence="6 11">2.4.2.7</ecNumber>
    </recommendedName>
</protein>
<dbReference type="InterPro" id="IPR029057">
    <property type="entry name" value="PRTase-like"/>
</dbReference>
<keyword evidence="9 11" id="KW-0808">Transferase</keyword>
<dbReference type="RefSeq" id="WP_108832029.1">
    <property type="nucleotide sequence ID" value="NZ_JAOQJD010000009.1"/>
</dbReference>
<dbReference type="SUPFAM" id="SSF53271">
    <property type="entry name" value="PRTase-like"/>
    <property type="match status" value="1"/>
</dbReference>
<sequence length="171" mass="18516">MDFKEKIRSIKDYPKEGITFRDITTLLKDGEAFREAIDAMKDLVKDEAIDKVVGIEARGFILGAPLAYDLGVGFVPIRKPGKLPADTHSAEYELEYGSDTVEMHVDAIEKGEKVLIVDDLLATGGTGSAAVEICKNAGADVIGCLVLIELDGLNGRDKMPVPVYSLMEFPA</sequence>
<dbReference type="GO" id="GO:0003999">
    <property type="term" value="F:adenine phosphoribosyltransferase activity"/>
    <property type="evidence" value="ECO:0007669"/>
    <property type="project" value="UniProtKB-EC"/>
</dbReference>
<evidence type="ECO:0000256" key="8">
    <source>
        <dbReference type="ARBA" id="ARBA00022676"/>
    </source>
</evidence>
<dbReference type="CDD" id="cd06223">
    <property type="entry name" value="PRTases_typeI"/>
    <property type="match status" value="1"/>
</dbReference>
<accession>A0ABV1J615</accession>
<keyword evidence="7 11" id="KW-0963">Cytoplasm</keyword>
<evidence type="ECO:0000256" key="5">
    <source>
        <dbReference type="ARBA" id="ARBA00008391"/>
    </source>
</evidence>
<dbReference type="NCBIfam" id="TIGR01090">
    <property type="entry name" value="apt"/>
    <property type="match status" value="1"/>
</dbReference>
<dbReference type="InterPro" id="IPR050054">
    <property type="entry name" value="UPRTase/APRTase"/>
</dbReference>
<evidence type="ECO:0000256" key="10">
    <source>
        <dbReference type="ARBA" id="ARBA00022726"/>
    </source>
</evidence>
<dbReference type="NCBIfam" id="NF002636">
    <property type="entry name" value="PRK02304.1-5"/>
    <property type="match status" value="1"/>
</dbReference>
<dbReference type="HAMAP" id="MF_00004">
    <property type="entry name" value="Aden_phosphoribosyltr"/>
    <property type="match status" value="1"/>
</dbReference>
<name>A0ABV1J615_9FIRM</name>
<evidence type="ECO:0000256" key="3">
    <source>
        <dbReference type="ARBA" id="ARBA00004496"/>
    </source>
</evidence>
<evidence type="ECO:0000256" key="9">
    <source>
        <dbReference type="ARBA" id="ARBA00022679"/>
    </source>
</evidence>
<evidence type="ECO:0000256" key="4">
    <source>
        <dbReference type="ARBA" id="ARBA00004659"/>
    </source>
</evidence>
<gene>
    <name evidence="11" type="primary">apt</name>
    <name evidence="13" type="ORF">AAA081_02910</name>
</gene>
<dbReference type="PANTHER" id="PTHR32315:SF3">
    <property type="entry name" value="ADENINE PHOSPHORIBOSYLTRANSFERASE"/>
    <property type="match status" value="1"/>
</dbReference>
<evidence type="ECO:0000313" key="13">
    <source>
        <dbReference type="EMBL" id="MEQ3353252.1"/>
    </source>
</evidence>
<evidence type="ECO:0000256" key="6">
    <source>
        <dbReference type="ARBA" id="ARBA00011893"/>
    </source>
</evidence>
<evidence type="ECO:0000256" key="7">
    <source>
        <dbReference type="ARBA" id="ARBA00022490"/>
    </source>
</evidence>
<reference evidence="13 14" key="1">
    <citation type="submission" date="2024-04" db="EMBL/GenBank/DDBJ databases">
        <title>Human intestinal bacterial collection.</title>
        <authorList>
            <person name="Pauvert C."/>
            <person name="Hitch T.C.A."/>
            <person name="Clavel T."/>
        </authorList>
    </citation>
    <scope>NUCLEOTIDE SEQUENCE [LARGE SCALE GENOMIC DNA]</scope>
    <source>
        <strain evidence="13 14">CLA-SR-H026</strain>
    </source>
</reference>
<evidence type="ECO:0000256" key="11">
    <source>
        <dbReference type="HAMAP-Rule" id="MF_00004"/>
    </source>
</evidence>
<dbReference type="InterPro" id="IPR005764">
    <property type="entry name" value="Ade_phspho_trans"/>
</dbReference>
<dbReference type="NCBIfam" id="NF002633">
    <property type="entry name" value="PRK02304.1-2"/>
    <property type="match status" value="1"/>
</dbReference>
<dbReference type="Gene3D" id="3.40.50.2020">
    <property type="match status" value="1"/>
</dbReference>
<dbReference type="NCBIfam" id="NF002634">
    <property type="entry name" value="PRK02304.1-3"/>
    <property type="match status" value="1"/>
</dbReference>
<dbReference type="Pfam" id="PF00156">
    <property type="entry name" value="Pribosyltran"/>
    <property type="match status" value="1"/>
</dbReference>
<feature type="domain" description="Phosphoribosyltransferase" evidence="12">
    <location>
        <begin position="25"/>
        <end position="149"/>
    </location>
</feature>
<comment type="pathway">
    <text evidence="4 11">Purine metabolism; AMP biosynthesis via salvage pathway; AMP from adenine: step 1/1.</text>
</comment>
<comment type="similarity">
    <text evidence="5 11">Belongs to the purine/pyrimidine phosphoribosyltransferase family.</text>
</comment>
<keyword evidence="14" id="KW-1185">Reference proteome</keyword>
<proteinExistence type="inferred from homology"/>
<dbReference type="Proteomes" id="UP001481872">
    <property type="component" value="Unassembled WGS sequence"/>
</dbReference>
<comment type="subcellular location">
    <subcellularLocation>
        <location evidence="3 11">Cytoplasm</location>
    </subcellularLocation>
</comment>
<comment type="subunit">
    <text evidence="11">Homodimer.</text>
</comment>
<comment type="catalytic activity">
    <reaction evidence="1 11">
        <text>AMP + diphosphate = 5-phospho-alpha-D-ribose 1-diphosphate + adenine</text>
        <dbReference type="Rhea" id="RHEA:16609"/>
        <dbReference type="ChEBI" id="CHEBI:16708"/>
        <dbReference type="ChEBI" id="CHEBI:33019"/>
        <dbReference type="ChEBI" id="CHEBI:58017"/>
        <dbReference type="ChEBI" id="CHEBI:456215"/>
        <dbReference type="EC" id="2.4.2.7"/>
    </reaction>
</comment>